<sequence length="92" mass="9850">MHKMIETLPVTTTYQTKHKKITGMGRKGLQKRRALADVADELWSTFILCACETPPGVLCPALESSTQEGHGPVGTGPAEGHKDDPKDGAPPL</sequence>
<dbReference type="AlphaFoldDB" id="A0A2I0TNG4"/>
<proteinExistence type="predicted"/>
<gene>
    <name evidence="2" type="ORF">llap_14423</name>
</gene>
<organism evidence="2 3">
    <name type="scientific">Limosa lapponica baueri</name>
    <dbReference type="NCBI Taxonomy" id="1758121"/>
    <lineage>
        <taxon>Eukaryota</taxon>
        <taxon>Metazoa</taxon>
        <taxon>Chordata</taxon>
        <taxon>Craniata</taxon>
        <taxon>Vertebrata</taxon>
        <taxon>Euteleostomi</taxon>
        <taxon>Archelosauria</taxon>
        <taxon>Archosauria</taxon>
        <taxon>Dinosauria</taxon>
        <taxon>Saurischia</taxon>
        <taxon>Theropoda</taxon>
        <taxon>Coelurosauria</taxon>
        <taxon>Aves</taxon>
        <taxon>Neognathae</taxon>
        <taxon>Neoaves</taxon>
        <taxon>Charadriiformes</taxon>
        <taxon>Scolopacidae</taxon>
        <taxon>Limosa</taxon>
    </lineage>
</organism>
<feature type="region of interest" description="Disordered" evidence="1">
    <location>
        <begin position="62"/>
        <end position="92"/>
    </location>
</feature>
<accession>A0A2I0TNG4</accession>
<name>A0A2I0TNG4_LIMLA</name>
<evidence type="ECO:0000313" key="3">
    <source>
        <dbReference type="Proteomes" id="UP000233556"/>
    </source>
</evidence>
<dbReference type="Proteomes" id="UP000233556">
    <property type="component" value="Unassembled WGS sequence"/>
</dbReference>
<protein>
    <submittedName>
        <fullName evidence="2">Uncharacterized protein</fullName>
    </submittedName>
</protein>
<dbReference type="EMBL" id="KZ508388">
    <property type="protein sequence ID" value="PKU35273.1"/>
    <property type="molecule type" value="Genomic_DNA"/>
</dbReference>
<keyword evidence="3" id="KW-1185">Reference proteome</keyword>
<reference evidence="3" key="1">
    <citation type="submission" date="2017-11" db="EMBL/GenBank/DDBJ databases">
        <authorList>
            <person name="Lima N.C."/>
            <person name="Parody-Merino A.M."/>
            <person name="Battley P.F."/>
            <person name="Fidler A.E."/>
            <person name="Prosdocimi F."/>
        </authorList>
    </citation>
    <scope>NUCLEOTIDE SEQUENCE [LARGE SCALE GENOMIC DNA]</scope>
</reference>
<feature type="compositionally biased region" description="Basic and acidic residues" evidence="1">
    <location>
        <begin position="79"/>
        <end position="92"/>
    </location>
</feature>
<dbReference type="OrthoDB" id="8300170at2759"/>
<evidence type="ECO:0000313" key="2">
    <source>
        <dbReference type="EMBL" id="PKU35273.1"/>
    </source>
</evidence>
<evidence type="ECO:0000256" key="1">
    <source>
        <dbReference type="SAM" id="MobiDB-lite"/>
    </source>
</evidence>
<reference evidence="3" key="2">
    <citation type="submission" date="2017-12" db="EMBL/GenBank/DDBJ databases">
        <title>Genome sequence of the Bar-tailed Godwit (Limosa lapponica baueri).</title>
        <authorList>
            <person name="Lima N.C.B."/>
            <person name="Parody-Merino A.M."/>
            <person name="Battley P.F."/>
            <person name="Fidler A.E."/>
            <person name="Prosdocimi F."/>
        </authorList>
    </citation>
    <scope>NUCLEOTIDE SEQUENCE [LARGE SCALE GENOMIC DNA]</scope>
</reference>